<keyword evidence="3" id="KW-0732">Signal</keyword>
<dbReference type="GO" id="GO:0006508">
    <property type="term" value="P:proteolysis"/>
    <property type="evidence" value="ECO:0007669"/>
    <property type="project" value="UniProtKB-KW"/>
</dbReference>
<dbReference type="PANTHER" id="PTHR11010">
    <property type="entry name" value="PROTEASE S28 PRO-X CARBOXYPEPTIDASE-RELATED"/>
    <property type="match status" value="1"/>
</dbReference>
<evidence type="ECO:0000256" key="1">
    <source>
        <dbReference type="ARBA" id="ARBA00011079"/>
    </source>
</evidence>
<name>A0A0B1RZY5_OESDE</name>
<proteinExistence type="inferred from homology"/>
<reference evidence="6 7" key="1">
    <citation type="submission" date="2014-03" db="EMBL/GenBank/DDBJ databases">
        <title>Draft genome of the hookworm Oesophagostomum dentatum.</title>
        <authorList>
            <person name="Mitreva M."/>
        </authorList>
    </citation>
    <scope>NUCLEOTIDE SEQUENCE [LARGE SCALE GENOMIC DNA]</scope>
    <source>
        <strain evidence="6 7">OD-Hann</strain>
    </source>
</reference>
<dbReference type="InterPro" id="IPR029058">
    <property type="entry name" value="AB_hydrolase_fold"/>
</dbReference>
<dbReference type="Gene3D" id="3.40.50.1820">
    <property type="entry name" value="alpha/beta hydrolase"/>
    <property type="match status" value="1"/>
</dbReference>
<dbReference type="GO" id="GO:0008239">
    <property type="term" value="F:dipeptidyl-peptidase activity"/>
    <property type="evidence" value="ECO:0007669"/>
    <property type="project" value="TreeGrafter"/>
</dbReference>
<dbReference type="Pfam" id="PF05577">
    <property type="entry name" value="Peptidase_S28"/>
    <property type="match status" value="1"/>
</dbReference>
<keyword evidence="4" id="KW-0378">Hydrolase</keyword>
<evidence type="ECO:0000313" key="7">
    <source>
        <dbReference type="Proteomes" id="UP000053660"/>
    </source>
</evidence>
<dbReference type="EMBL" id="KN610997">
    <property type="protein sequence ID" value="KHJ77201.1"/>
    <property type="molecule type" value="Genomic_DNA"/>
</dbReference>
<evidence type="ECO:0000256" key="4">
    <source>
        <dbReference type="ARBA" id="ARBA00022801"/>
    </source>
</evidence>
<dbReference type="Proteomes" id="UP000053660">
    <property type="component" value="Unassembled WGS sequence"/>
</dbReference>
<comment type="similarity">
    <text evidence="1">Belongs to the peptidase S28 family.</text>
</comment>
<dbReference type="InterPro" id="IPR008758">
    <property type="entry name" value="Peptidase_S28"/>
</dbReference>
<sequence>MLFADNVVLPNGSLDPWHALGTYVNNTATAYPILINATAHCSDMYPAYDGEPVALVGVRQQIRGHVRDFISTFK</sequence>
<organism evidence="6 7">
    <name type="scientific">Oesophagostomum dentatum</name>
    <name type="common">Nodular worm</name>
    <dbReference type="NCBI Taxonomy" id="61180"/>
    <lineage>
        <taxon>Eukaryota</taxon>
        <taxon>Metazoa</taxon>
        <taxon>Ecdysozoa</taxon>
        <taxon>Nematoda</taxon>
        <taxon>Chromadorea</taxon>
        <taxon>Rhabditida</taxon>
        <taxon>Rhabditina</taxon>
        <taxon>Rhabditomorpha</taxon>
        <taxon>Strongyloidea</taxon>
        <taxon>Strongylidae</taxon>
        <taxon>Oesophagostomum</taxon>
    </lineage>
</organism>
<dbReference type="GO" id="GO:0070008">
    <property type="term" value="F:serine-type exopeptidase activity"/>
    <property type="evidence" value="ECO:0007669"/>
    <property type="project" value="InterPro"/>
</dbReference>
<evidence type="ECO:0000256" key="2">
    <source>
        <dbReference type="ARBA" id="ARBA00022670"/>
    </source>
</evidence>
<keyword evidence="5" id="KW-0325">Glycoprotein</keyword>
<evidence type="ECO:0008006" key="8">
    <source>
        <dbReference type="Google" id="ProtNLM"/>
    </source>
</evidence>
<evidence type="ECO:0000256" key="5">
    <source>
        <dbReference type="ARBA" id="ARBA00023180"/>
    </source>
</evidence>
<protein>
    <recommendedName>
        <fullName evidence="8">Serine carboxypeptidase S28</fullName>
    </recommendedName>
</protein>
<dbReference type="PANTHER" id="PTHR11010:SF101">
    <property type="entry name" value="SERINE PROTEASE F56F10.1-RELATED"/>
    <property type="match status" value="1"/>
</dbReference>
<evidence type="ECO:0000313" key="6">
    <source>
        <dbReference type="EMBL" id="KHJ77201.1"/>
    </source>
</evidence>
<gene>
    <name evidence="6" type="ORF">OESDEN_23179</name>
</gene>
<evidence type="ECO:0000256" key="3">
    <source>
        <dbReference type="ARBA" id="ARBA00022729"/>
    </source>
</evidence>
<keyword evidence="7" id="KW-1185">Reference proteome</keyword>
<keyword evidence="2" id="KW-0645">Protease</keyword>
<accession>A0A0B1RZY5</accession>
<dbReference type="OrthoDB" id="5842864at2759"/>
<dbReference type="AlphaFoldDB" id="A0A0B1RZY5"/>